<feature type="non-terminal residue" evidence="1">
    <location>
        <position position="1"/>
    </location>
</feature>
<proteinExistence type="predicted"/>
<dbReference type="Proteomes" id="UP000034696">
    <property type="component" value="Unassembled WGS sequence"/>
</dbReference>
<sequence length="98" mass="11230">VLFVVMTQGYRNPPEESMSLGTRQDTSFLEYNSRMARPKATSGKKQVRKLTKVGGGASYSLALPVEIIRKFKWKEKQKLTVTVDLKNKKLIIRDWKGK</sequence>
<accession>A0A0G1M8F9</accession>
<evidence type="ECO:0000313" key="1">
    <source>
        <dbReference type="EMBL" id="KKU04392.1"/>
    </source>
</evidence>
<reference evidence="1 2" key="1">
    <citation type="journal article" date="2015" name="Nature">
        <title>rRNA introns, odd ribosomes, and small enigmatic genomes across a large radiation of phyla.</title>
        <authorList>
            <person name="Brown C.T."/>
            <person name="Hug L.A."/>
            <person name="Thomas B.C."/>
            <person name="Sharon I."/>
            <person name="Castelle C.J."/>
            <person name="Singh A."/>
            <person name="Wilkins M.J."/>
            <person name="Williams K.H."/>
            <person name="Banfield J.F."/>
        </authorList>
    </citation>
    <scope>NUCLEOTIDE SEQUENCE [LARGE SCALE GENOMIC DNA]</scope>
</reference>
<protein>
    <recommendedName>
        <fullName evidence="3">SpoVT-AbrB domain-containing protein</fullName>
    </recommendedName>
</protein>
<organism evidence="1 2">
    <name type="scientific">Candidatus Giovannonibacteria bacterium GW2011_GWA2_45_21</name>
    <dbReference type="NCBI Taxonomy" id="1618649"/>
    <lineage>
        <taxon>Bacteria</taxon>
        <taxon>Candidatus Giovannoniibacteriota</taxon>
    </lineage>
</organism>
<evidence type="ECO:0000313" key="2">
    <source>
        <dbReference type="Proteomes" id="UP000034696"/>
    </source>
</evidence>
<name>A0A0G1M8F9_9BACT</name>
<dbReference type="EMBL" id="LCKT01000020">
    <property type="protein sequence ID" value="KKU04392.1"/>
    <property type="molecule type" value="Genomic_DNA"/>
</dbReference>
<comment type="caution">
    <text evidence="1">The sequence shown here is derived from an EMBL/GenBank/DDBJ whole genome shotgun (WGS) entry which is preliminary data.</text>
</comment>
<gene>
    <name evidence="1" type="ORF">UX06_C0020G0001</name>
</gene>
<dbReference type="AlphaFoldDB" id="A0A0G1M8F9"/>
<evidence type="ECO:0008006" key="3">
    <source>
        <dbReference type="Google" id="ProtNLM"/>
    </source>
</evidence>